<gene>
    <name evidence="2" type="ORF">Poly41_37440</name>
</gene>
<evidence type="ECO:0000256" key="1">
    <source>
        <dbReference type="SAM" id="SignalP"/>
    </source>
</evidence>
<evidence type="ECO:0000313" key="3">
    <source>
        <dbReference type="Proteomes" id="UP000319143"/>
    </source>
</evidence>
<reference evidence="2 3" key="1">
    <citation type="submission" date="2019-02" db="EMBL/GenBank/DDBJ databases">
        <title>Deep-cultivation of Planctomycetes and their phenomic and genomic characterization uncovers novel biology.</title>
        <authorList>
            <person name="Wiegand S."/>
            <person name="Jogler M."/>
            <person name="Boedeker C."/>
            <person name="Pinto D."/>
            <person name="Vollmers J."/>
            <person name="Rivas-Marin E."/>
            <person name="Kohn T."/>
            <person name="Peeters S.H."/>
            <person name="Heuer A."/>
            <person name="Rast P."/>
            <person name="Oberbeckmann S."/>
            <person name="Bunk B."/>
            <person name="Jeske O."/>
            <person name="Meyerdierks A."/>
            <person name="Storesund J.E."/>
            <person name="Kallscheuer N."/>
            <person name="Luecker S."/>
            <person name="Lage O.M."/>
            <person name="Pohl T."/>
            <person name="Merkel B.J."/>
            <person name="Hornburger P."/>
            <person name="Mueller R.-W."/>
            <person name="Bruemmer F."/>
            <person name="Labrenz M."/>
            <person name="Spormann A.M."/>
            <person name="Op Den Camp H."/>
            <person name="Overmann J."/>
            <person name="Amann R."/>
            <person name="Jetten M.S.M."/>
            <person name="Mascher T."/>
            <person name="Medema M.H."/>
            <person name="Devos D.P."/>
            <person name="Kaster A.-K."/>
            <person name="Ovreas L."/>
            <person name="Rohde M."/>
            <person name="Galperin M.Y."/>
            <person name="Jogler C."/>
        </authorList>
    </citation>
    <scope>NUCLEOTIDE SEQUENCE [LARGE SCALE GENOMIC DNA]</scope>
    <source>
        <strain evidence="2 3">Poly41</strain>
    </source>
</reference>
<dbReference type="Gene3D" id="3.20.20.80">
    <property type="entry name" value="Glycosidases"/>
    <property type="match status" value="1"/>
</dbReference>
<dbReference type="AlphaFoldDB" id="A0A5C6DHB9"/>
<dbReference type="InterPro" id="IPR017853">
    <property type="entry name" value="GH"/>
</dbReference>
<keyword evidence="1" id="KW-0732">Signal</keyword>
<feature type="signal peptide" evidence="1">
    <location>
        <begin position="1"/>
        <end position="22"/>
    </location>
</feature>
<dbReference type="OrthoDB" id="154460at2"/>
<evidence type="ECO:0000313" key="2">
    <source>
        <dbReference type="EMBL" id="TWU35992.1"/>
    </source>
</evidence>
<dbReference type="RefSeq" id="WP_146528049.1">
    <property type="nucleotide sequence ID" value="NZ_SJPV01000006.1"/>
</dbReference>
<comment type="caution">
    <text evidence="2">The sequence shown here is derived from an EMBL/GenBank/DDBJ whole genome shotgun (WGS) entry which is preliminary data.</text>
</comment>
<dbReference type="EMBL" id="SJPV01000006">
    <property type="protein sequence ID" value="TWU35992.1"/>
    <property type="molecule type" value="Genomic_DNA"/>
</dbReference>
<organism evidence="2 3">
    <name type="scientific">Novipirellula artificiosorum</name>
    <dbReference type="NCBI Taxonomy" id="2528016"/>
    <lineage>
        <taxon>Bacteria</taxon>
        <taxon>Pseudomonadati</taxon>
        <taxon>Planctomycetota</taxon>
        <taxon>Planctomycetia</taxon>
        <taxon>Pirellulales</taxon>
        <taxon>Pirellulaceae</taxon>
        <taxon>Novipirellula</taxon>
    </lineage>
</organism>
<sequence precursor="true">MYSLRPGLCFVLVAILFADTKAADPISLSDANPHYFSYQGEPAFLITSGEHYGALLNLDFDFGVYFDELAKHGLNHTRVFSGVYRENAKAFGITDNPLAPSTEGFNCPWARSEIAGGVDGGNKFDLTKFNPAWSKRLKELMAAADQRGIVVELTLFCPLYNDDLWKISPMNAANNVNGIGDFPREEAYALKHPAITDVQVAFTKWVVTELRDFGNLYYEVCNEPYFGGVTMEWQNRIVDTIQATEKGFPKKHLISLNVANGRKKVENPHAGVSIFNFHYCVPPDTVSMNAALNKVIGENETGFRGQADVLYRTEAWDFLLAGGALYNNLDYSFTAKHPSGTLRDYTSPGGGSVELRQQLGILKRFLSSFDFVEMTPNPSWIKKVTPKLTTQALVQHDKAYAVYLHVPLPSKPKDLDALLQEDIKAKVVVELPEGSFRAEWVNTKTGEIDKDERFAHPGGDKTLTSPRFSNDVAVRIVRD</sequence>
<proteinExistence type="predicted"/>
<protein>
    <submittedName>
        <fullName evidence="2">Uncharacterized protein</fullName>
    </submittedName>
</protein>
<dbReference type="Proteomes" id="UP000319143">
    <property type="component" value="Unassembled WGS sequence"/>
</dbReference>
<keyword evidence="3" id="KW-1185">Reference proteome</keyword>
<dbReference type="SUPFAM" id="SSF51445">
    <property type="entry name" value="(Trans)glycosidases"/>
    <property type="match status" value="1"/>
</dbReference>
<name>A0A5C6DHB9_9BACT</name>
<feature type="chain" id="PRO_5022669561" evidence="1">
    <location>
        <begin position="23"/>
        <end position="479"/>
    </location>
</feature>
<accession>A0A5C6DHB9</accession>